<feature type="transmembrane region" description="Helical" evidence="1">
    <location>
        <begin position="41"/>
        <end position="68"/>
    </location>
</feature>
<dbReference type="AlphaFoldDB" id="A0A6J4J9B1"/>
<evidence type="ECO:0000313" key="2">
    <source>
        <dbReference type="EMBL" id="CAA9272509.1"/>
    </source>
</evidence>
<proteinExistence type="predicted"/>
<name>A0A6J4J9B1_9CHLR</name>
<sequence length="93" mass="9629">MVGAWIALSPLYRLALEGSPVPLPPSGLAGGLFFMSVTAPVLAWVLLLLLGLLLAGLLVALCGVPFLIAARAIWNKRPPLEGQTAGERDAAPS</sequence>
<protein>
    <submittedName>
        <fullName evidence="2">Uncharacterized protein</fullName>
    </submittedName>
</protein>
<keyword evidence="1" id="KW-0472">Membrane</keyword>
<keyword evidence="1" id="KW-1133">Transmembrane helix</keyword>
<keyword evidence="1" id="KW-0812">Transmembrane</keyword>
<reference evidence="2" key="1">
    <citation type="submission" date="2020-02" db="EMBL/GenBank/DDBJ databases">
        <authorList>
            <person name="Meier V. D."/>
        </authorList>
    </citation>
    <scope>NUCLEOTIDE SEQUENCE</scope>
    <source>
        <strain evidence="2">AVDCRST_MAG77</strain>
    </source>
</reference>
<dbReference type="EMBL" id="CADCTC010000181">
    <property type="protein sequence ID" value="CAA9272509.1"/>
    <property type="molecule type" value="Genomic_DNA"/>
</dbReference>
<accession>A0A6J4J9B1</accession>
<evidence type="ECO:0000256" key="1">
    <source>
        <dbReference type="SAM" id="Phobius"/>
    </source>
</evidence>
<organism evidence="2">
    <name type="scientific">uncultured Chloroflexota bacterium</name>
    <dbReference type="NCBI Taxonomy" id="166587"/>
    <lineage>
        <taxon>Bacteria</taxon>
        <taxon>Bacillati</taxon>
        <taxon>Chloroflexota</taxon>
        <taxon>environmental samples</taxon>
    </lineage>
</organism>
<gene>
    <name evidence="2" type="ORF">AVDCRST_MAG77-3292</name>
</gene>